<keyword evidence="7" id="KW-1185">Reference proteome</keyword>
<evidence type="ECO:0000256" key="3">
    <source>
        <dbReference type="ARBA" id="ARBA00023004"/>
    </source>
</evidence>
<sequence length="117" mass="13559">MSILSMTKTLFKSIVHGPYTQLYPIKPRENFERTRGSIENDIEACIFCGLCVRRCPTSALKIEKAEKLWSIERMQCIQCGYCVEVCPKKCLHMRNEYTTPDTIKVKDEYVDARVSDN</sequence>
<feature type="domain" description="4Fe-4S ferredoxin-type" evidence="5">
    <location>
        <begin position="67"/>
        <end position="96"/>
    </location>
</feature>
<protein>
    <submittedName>
        <fullName evidence="6">4Fe-4S dicluster domain-containing protein</fullName>
    </submittedName>
</protein>
<dbReference type="Gene3D" id="3.30.70.3270">
    <property type="match status" value="1"/>
</dbReference>
<keyword evidence="2" id="KW-0479">Metal-binding</keyword>
<proteinExistence type="predicted"/>
<keyword evidence="3" id="KW-0408">Iron</keyword>
<dbReference type="GO" id="GO:0051539">
    <property type="term" value="F:4 iron, 4 sulfur cluster binding"/>
    <property type="evidence" value="ECO:0007669"/>
    <property type="project" value="UniProtKB-KW"/>
</dbReference>
<dbReference type="RefSeq" id="WP_109713243.1">
    <property type="nucleotide sequence ID" value="NZ_QGDS01000012.1"/>
</dbReference>
<dbReference type="Proteomes" id="UP000254051">
    <property type="component" value="Unassembled WGS sequence"/>
</dbReference>
<dbReference type="PANTHER" id="PTHR43687">
    <property type="entry name" value="ADENYLYLSULFATE REDUCTASE, BETA SUBUNIT"/>
    <property type="match status" value="1"/>
</dbReference>
<dbReference type="EMBL" id="UHJJ01000012">
    <property type="protein sequence ID" value="SUQ15425.1"/>
    <property type="molecule type" value="Genomic_DNA"/>
</dbReference>
<keyword evidence="4" id="KW-0411">Iron-sulfur</keyword>
<evidence type="ECO:0000259" key="5">
    <source>
        <dbReference type="PROSITE" id="PS51379"/>
    </source>
</evidence>
<dbReference type="GO" id="GO:0046872">
    <property type="term" value="F:metal ion binding"/>
    <property type="evidence" value="ECO:0007669"/>
    <property type="project" value="UniProtKB-KW"/>
</dbReference>
<dbReference type="InterPro" id="IPR050572">
    <property type="entry name" value="Fe-S_Ferredoxin"/>
</dbReference>
<organism evidence="6 7">
    <name type="scientific">Faecalicatena contorta</name>
    <dbReference type="NCBI Taxonomy" id="39482"/>
    <lineage>
        <taxon>Bacteria</taxon>
        <taxon>Bacillati</taxon>
        <taxon>Bacillota</taxon>
        <taxon>Clostridia</taxon>
        <taxon>Lachnospirales</taxon>
        <taxon>Lachnospiraceae</taxon>
        <taxon>Faecalicatena</taxon>
    </lineage>
</organism>
<dbReference type="PANTHER" id="PTHR43687:SF1">
    <property type="entry name" value="FERREDOXIN III"/>
    <property type="match status" value="1"/>
</dbReference>
<keyword evidence="1" id="KW-0004">4Fe-4S</keyword>
<evidence type="ECO:0000256" key="2">
    <source>
        <dbReference type="ARBA" id="ARBA00022723"/>
    </source>
</evidence>
<reference evidence="7" key="1">
    <citation type="submission" date="2017-07" db="EMBL/GenBank/DDBJ databases">
        <authorList>
            <person name="Varghese N."/>
            <person name="Submissions S."/>
        </authorList>
    </citation>
    <scope>NUCLEOTIDE SEQUENCE [LARGE SCALE GENOMIC DNA]</scope>
    <source>
        <strain evidence="7">NLAE-zl-C134</strain>
    </source>
</reference>
<evidence type="ECO:0000313" key="6">
    <source>
        <dbReference type="EMBL" id="SUQ15425.1"/>
    </source>
</evidence>
<evidence type="ECO:0000256" key="4">
    <source>
        <dbReference type="ARBA" id="ARBA00023014"/>
    </source>
</evidence>
<evidence type="ECO:0000256" key="1">
    <source>
        <dbReference type="ARBA" id="ARBA00022485"/>
    </source>
</evidence>
<dbReference type="OrthoDB" id="9803192at2"/>
<dbReference type="InterPro" id="IPR017896">
    <property type="entry name" value="4Fe4S_Fe-S-bd"/>
</dbReference>
<name>A0A315ZSY2_9FIRM</name>
<dbReference type="PROSITE" id="PS00198">
    <property type="entry name" value="4FE4S_FER_1"/>
    <property type="match status" value="2"/>
</dbReference>
<dbReference type="Pfam" id="PF13237">
    <property type="entry name" value="Fer4_10"/>
    <property type="match status" value="1"/>
</dbReference>
<evidence type="ECO:0000313" key="7">
    <source>
        <dbReference type="Proteomes" id="UP000254051"/>
    </source>
</evidence>
<accession>A0A315ZSY2</accession>
<dbReference type="PROSITE" id="PS51379">
    <property type="entry name" value="4FE4S_FER_2"/>
    <property type="match status" value="2"/>
</dbReference>
<feature type="domain" description="4Fe-4S ferredoxin-type" evidence="5">
    <location>
        <begin position="36"/>
        <end position="65"/>
    </location>
</feature>
<dbReference type="AlphaFoldDB" id="A0A315ZSY2"/>
<dbReference type="SUPFAM" id="SSF54862">
    <property type="entry name" value="4Fe-4S ferredoxins"/>
    <property type="match status" value="1"/>
</dbReference>
<gene>
    <name evidence="6" type="ORF">SAMN05216529_11275</name>
</gene>
<dbReference type="InterPro" id="IPR017900">
    <property type="entry name" value="4Fe4S_Fe_S_CS"/>
</dbReference>